<name>A0A813K0Y0_POLGL</name>
<proteinExistence type="predicted"/>
<dbReference type="EMBL" id="CAJNNW010026761">
    <property type="protein sequence ID" value="CAE8687571.1"/>
    <property type="molecule type" value="Genomic_DNA"/>
</dbReference>
<dbReference type="EMBL" id="CAJNNV010025029">
    <property type="protein sequence ID" value="CAE8611537.1"/>
    <property type="molecule type" value="Genomic_DNA"/>
</dbReference>
<accession>A0A813K0Y0</accession>
<organism evidence="2 3">
    <name type="scientific">Polarella glacialis</name>
    <name type="common">Dinoflagellate</name>
    <dbReference type="NCBI Taxonomy" id="89957"/>
    <lineage>
        <taxon>Eukaryota</taxon>
        <taxon>Sar</taxon>
        <taxon>Alveolata</taxon>
        <taxon>Dinophyceae</taxon>
        <taxon>Suessiales</taxon>
        <taxon>Suessiaceae</taxon>
        <taxon>Polarella</taxon>
    </lineage>
</organism>
<evidence type="ECO:0000313" key="3">
    <source>
        <dbReference type="Proteomes" id="UP000626109"/>
    </source>
</evidence>
<comment type="caution">
    <text evidence="2">The sequence shown here is derived from an EMBL/GenBank/DDBJ whole genome shotgun (WGS) entry which is preliminary data.</text>
</comment>
<gene>
    <name evidence="1" type="ORF">PGLA1383_LOCUS29339</name>
    <name evidence="2" type="ORF">PGLA2088_LOCUS25519</name>
</gene>
<keyword evidence="4" id="KW-1185">Reference proteome</keyword>
<evidence type="ECO:0000313" key="1">
    <source>
        <dbReference type="EMBL" id="CAE8611537.1"/>
    </source>
</evidence>
<reference evidence="2" key="1">
    <citation type="submission" date="2021-02" db="EMBL/GenBank/DDBJ databases">
        <authorList>
            <person name="Dougan E. K."/>
            <person name="Rhodes N."/>
            <person name="Thang M."/>
            <person name="Chan C."/>
        </authorList>
    </citation>
    <scope>NUCLEOTIDE SEQUENCE</scope>
</reference>
<evidence type="ECO:0008006" key="5">
    <source>
        <dbReference type="Google" id="ProtNLM"/>
    </source>
</evidence>
<dbReference type="Proteomes" id="UP000626109">
    <property type="component" value="Unassembled WGS sequence"/>
</dbReference>
<sequence>MEWLPETQGLCDRLLASVSCSGLASLAASSRSWAAAVRADVSWQAVLRALPVSEYRFCAPQGLTSSGLCVLLALSSPWTSHSRCKHLPYGPQTWRLFRKEVPQGSVVAADGCSLPRGRFCILAELHGGLLLQLSWRALLRQPEWIHRAASGSQFGGGDFSAAAYPERWCRDRKLAACLQVDGEVDCSPQGERQVQLRAFCVTDDGCLVLYSHHLLFTASGAQMASHGGFAVVGSSGAALHAWCRGHPMLLPAELADPSFGHLVTELAAEQQQRQQQKEEPPPLVGRGCIEWVALRSCQGLLGELDAMLADQSLTEN</sequence>
<dbReference type="AlphaFoldDB" id="A0A813K0Y0"/>
<evidence type="ECO:0000313" key="2">
    <source>
        <dbReference type="EMBL" id="CAE8687571.1"/>
    </source>
</evidence>
<evidence type="ECO:0000313" key="4">
    <source>
        <dbReference type="Proteomes" id="UP000654075"/>
    </source>
</evidence>
<protein>
    <recommendedName>
        <fullName evidence="5">F-box domain-containing protein</fullName>
    </recommendedName>
</protein>
<dbReference type="Proteomes" id="UP000654075">
    <property type="component" value="Unassembled WGS sequence"/>
</dbReference>